<proteinExistence type="predicted"/>
<organism evidence="1 2">
    <name type="scientific">Romanomermis culicivorax</name>
    <name type="common">Nematode worm</name>
    <dbReference type="NCBI Taxonomy" id="13658"/>
    <lineage>
        <taxon>Eukaryota</taxon>
        <taxon>Metazoa</taxon>
        <taxon>Ecdysozoa</taxon>
        <taxon>Nematoda</taxon>
        <taxon>Enoplea</taxon>
        <taxon>Dorylaimia</taxon>
        <taxon>Mermithida</taxon>
        <taxon>Mermithoidea</taxon>
        <taxon>Mermithidae</taxon>
        <taxon>Romanomermis</taxon>
    </lineage>
</organism>
<dbReference type="WBParaSite" id="nRc.2.0.1.t39733-RA">
    <property type="protein sequence ID" value="nRc.2.0.1.t39733-RA"/>
    <property type="gene ID" value="nRc.2.0.1.g39733"/>
</dbReference>
<name>A0A915KPS5_ROMCU</name>
<protein>
    <submittedName>
        <fullName evidence="2">Uncharacterized protein</fullName>
    </submittedName>
</protein>
<keyword evidence="1" id="KW-1185">Reference proteome</keyword>
<dbReference type="Proteomes" id="UP000887565">
    <property type="component" value="Unplaced"/>
</dbReference>
<accession>A0A915KPS5</accession>
<evidence type="ECO:0000313" key="1">
    <source>
        <dbReference type="Proteomes" id="UP000887565"/>
    </source>
</evidence>
<sequence length="167" mass="19544">MSLVGAKYLFLTFLEANTKKCLNLFAKEYKSLITCDPTVSTRGEFCKKMKLSIFRDELQLPDFMDNLHYRDANYGEKFGLKVLGHHRVLIHLHICHDIFRILVGPLSKSPYSMYEYYRQNNIAFISENAKTAQMFEFICGYITMTRKSTRDRTGLWNTHTDTSCAHY</sequence>
<reference evidence="2" key="1">
    <citation type="submission" date="2022-11" db="UniProtKB">
        <authorList>
            <consortium name="WormBaseParasite"/>
        </authorList>
    </citation>
    <scope>IDENTIFICATION</scope>
</reference>
<dbReference type="AlphaFoldDB" id="A0A915KPS5"/>
<evidence type="ECO:0000313" key="2">
    <source>
        <dbReference type="WBParaSite" id="nRc.2.0.1.t39733-RA"/>
    </source>
</evidence>